<dbReference type="Proteomes" id="UP000326924">
    <property type="component" value="Unassembled WGS sequence"/>
</dbReference>
<gene>
    <name evidence="1" type="ORF">FN846DRAFT_909607</name>
</gene>
<dbReference type="EMBL" id="VXIS01000166">
    <property type="protein sequence ID" value="KAA8899471.1"/>
    <property type="molecule type" value="Genomic_DNA"/>
</dbReference>
<protein>
    <submittedName>
        <fullName evidence="1">Uncharacterized protein</fullName>
    </submittedName>
</protein>
<organism evidence="1 2">
    <name type="scientific">Sphaerosporella brunnea</name>
    <dbReference type="NCBI Taxonomy" id="1250544"/>
    <lineage>
        <taxon>Eukaryota</taxon>
        <taxon>Fungi</taxon>
        <taxon>Dikarya</taxon>
        <taxon>Ascomycota</taxon>
        <taxon>Pezizomycotina</taxon>
        <taxon>Pezizomycetes</taxon>
        <taxon>Pezizales</taxon>
        <taxon>Pyronemataceae</taxon>
        <taxon>Sphaerosporella</taxon>
    </lineage>
</organism>
<dbReference type="OrthoDB" id="2340858at2759"/>
<name>A0A5J5ERE4_9PEZI</name>
<accession>A0A5J5ERE4</accession>
<evidence type="ECO:0000313" key="2">
    <source>
        <dbReference type="Proteomes" id="UP000326924"/>
    </source>
</evidence>
<sequence length="352" mass="39646">MLVRDAYEEAYRFLNEHARDADSDPSNNKQRNVLDRAAIITGHPGIGKTWFLSLVLVQRLLNGQQTVLQYTSEDSENKCGVCNILFNRRGAKIIDSLRDVVTMDPDIWALCDCKPLYIAACIMSLYMVLWNLAEMVCTEYVTSLLVVKADLKSSDEGPPETGERRRNWYLEQGAFLQCWALEGGPDRAVNVKGQQKSFSTFFELLPMVRMKVGSPEFAPGMAGIYIRPDRMTLTALDSLLVILEQTTPQAIMFQITLLKDHPLKTDGLRAVWNALPATVQKNDPVVVFLVPEGICGGYKIQKIEPPIAPYVTWKQYVCGMADRHIWGLDTDGFGRSDRRVVSDSLHVSKLRN</sequence>
<evidence type="ECO:0000313" key="1">
    <source>
        <dbReference type="EMBL" id="KAA8899471.1"/>
    </source>
</evidence>
<proteinExistence type="predicted"/>
<dbReference type="AlphaFoldDB" id="A0A5J5ERE4"/>
<keyword evidence="2" id="KW-1185">Reference proteome</keyword>
<dbReference type="InParanoid" id="A0A5J5ERE4"/>
<comment type="caution">
    <text evidence="1">The sequence shown here is derived from an EMBL/GenBank/DDBJ whole genome shotgun (WGS) entry which is preliminary data.</text>
</comment>
<reference evidence="1 2" key="1">
    <citation type="submission" date="2019-09" db="EMBL/GenBank/DDBJ databases">
        <title>Draft genome of the ectomycorrhizal ascomycete Sphaerosporella brunnea.</title>
        <authorList>
            <consortium name="DOE Joint Genome Institute"/>
            <person name="Benucci G.M."/>
            <person name="Marozzi G."/>
            <person name="Antonielli L."/>
            <person name="Sanchez S."/>
            <person name="Marco P."/>
            <person name="Wang X."/>
            <person name="Falini L.B."/>
            <person name="Barry K."/>
            <person name="Haridas S."/>
            <person name="Lipzen A."/>
            <person name="Labutti K."/>
            <person name="Grigoriev I.V."/>
            <person name="Murat C."/>
            <person name="Martin F."/>
            <person name="Albertini E."/>
            <person name="Donnini D."/>
            <person name="Bonito G."/>
        </authorList>
    </citation>
    <scope>NUCLEOTIDE SEQUENCE [LARGE SCALE GENOMIC DNA]</scope>
    <source>
        <strain evidence="1 2">Sb_GMNB300</strain>
    </source>
</reference>